<evidence type="ECO:0000256" key="6">
    <source>
        <dbReference type="PIRSR" id="PIRSR036894-2"/>
    </source>
</evidence>
<feature type="binding site" evidence="5">
    <location>
        <position position="128"/>
    </location>
    <ligand>
        <name>Zn(2+)</name>
        <dbReference type="ChEBI" id="CHEBI:29105"/>
    </ligand>
</feature>
<dbReference type="Proteomes" id="UP000249300">
    <property type="component" value="Chromosome 1"/>
</dbReference>
<dbReference type="PANTHER" id="PTHR42742:SF3">
    <property type="entry name" value="FRUCTOKINASE"/>
    <property type="match status" value="1"/>
</dbReference>
<evidence type="ECO:0000256" key="5">
    <source>
        <dbReference type="PIRSR" id="PIRSR036894-1"/>
    </source>
</evidence>
<evidence type="ECO:0000259" key="7">
    <source>
        <dbReference type="Pfam" id="PF20511"/>
    </source>
</evidence>
<dbReference type="InterPro" id="IPR011051">
    <property type="entry name" value="RmlC_Cupin_sf"/>
</dbReference>
<sequence>MHLPCPLYPLRFEPYLKEVLWGGQRLPRFKGLDATDPAALYGESWEVAQLPAHCSVVAEGSLKGYRLDRLISLYGPVFMGEKVYAQYPGSFPLLIKYIDAQQDLSIQVHPDDRLAQQLHGPSAKGKTEMWYIIDAAPGASLYCGLKSPITEQEYRRRIAEGTIEEVLIRHEVKAGDVFFLPPGRIHSIGKGCLLAEIQQSSDLTYRIYDFMRKDKDGNYRELHTDYAAKAIDYSIPTSGYQLEYEIFEGRFRSPLVGCEYFSVALLSMTQGCQTVDLSFRDSFTILQCVEGEGVLRDLQGYSTNLYRGDTLLLPAQIRGFVLETQGGLKLLDTYVP</sequence>
<dbReference type="GO" id="GO:0004476">
    <property type="term" value="F:mannose-6-phosphate isomerase activity"/>
    <property type="evidence" value="ECO:0007669"/>
    <property type="project" value="InterPro"/>
</dbReference>
<name>A0A2X4PWS9_9PORP</name>
<evidence type="ECO:0000313" key="9">
    <source>
        <dbReference type="EMBL" id="SQH72307.1"/>
    </source>
</evidence>
<dbReference type="PIRSF" id="PIRSF036894">
    <property type="entry name" value="PMI_Firm_short"/>
    <property type="match status" value="1"/>
</dbReference>
<dbReference type="Pfam" id="PF20511">
    <property type="entry name" value="PMI_typeI_cat"/>
    <property type="match status" value="1"/>
</dbReference>
<keyword evidence="9" id="KW-0413">Isomerase</keyword>
<evidence type="ECO:0000313" key="10">
    <source>
        <dbReference type="Proteomes" id="UP000249300"/>
    </source>
</evidence>
<dbReference type="CDD" id="cd07010">
    <property type="entry name" value="cupin_PMI_type_I_N_bac"/>
    <property type="match status" value="1"/>
</dbReference>
<dbReference type="Gene3D" id="2.60.120.10">
    <property type="entry name" value="Jelly Rolls"/>
    <property type="match status" value="2"/>
</dbReference>
<reference evidence="9 10" key="1">
    <citation type="submission" date="2018-06" db="EMBL/GenBank/DDBJ databases">
        <authorList>
            <consortium name="Pathogen Informatics"/>
            <person name="Doyle S."/>
        </authorList>
    </citation>
    <scope>NUCLEOTIDE SEQUENCE [LARGE SCALE GENOMIC DNA]</scope>
    <source>
        <strain evidence="9 10">NCTC12858</strain>
    </source>
</reference>
<keyword evidence="1 5" id="KW-0479">Metal-binding</keyword>
<dbReference type="InterPro" id="IPR046457">
    <property type="entry name" value="PMI_typeI_cat"/>
</dbReference>
<dbReference type="RefSeq" id="WP_023939546.1">
    <property type="nucleotide sequence ID" value="NZ_LS483447.1"/>
</dbReference>
<proteinExistence type="predicted"/>
<gene>
    <name evidence="9" type="primary">yvyI</name>
    <name evidence="9" type="ORF">NCTC12858_00118</name>
</gene>
<dbReference type="EMBL" id="LS483447">
    <property type="protein sequence ID" value="SQH72307.1"/>
    <property type="molecule type" value="Genomic_DNA"/>
</dbReference>
<evidence type="ECO:0000256" key="1">
    <source>
        <dbReference type="ARBA" id="ARBA00022723"/>
    </source>
</evidence>
<dbReference type="PANTHER" id="PTHR42742">
    <property type="entry name" value="TRANSCRIPTIONAL REPRESSOR MPRA"/>
    <property type="match status" value="1"/>
</dbReference>
<dbReference type="GO" id="GO:0005975">
    <property type="term" value="P:carbohydrate metabolic process"/>
    <property type="evidence" value="ECO:0007669"/>
    <property type="project" value="InterPro"/>
</dbReference>
<dbReference type="KEGG" id="pcre:NCTC12858_00118"/>
<accession>A0A2X4PWS9</accession>
<evidence type="ECO:0000256" key="3">
    <source>
        <dbReference type="ARBA" id="ARBA00029741"/>
    </source>
</evidence>
<evidence type="ECO:0000256" key="4">
    <source>
        <dbReference type="ARBA" id="ARBA00030762"/>
    </source>
</evidence>
<dbReference type="InterPro" id="IPR051804">
    <property type="entry name" value="Carb_Metab_Reg_Kinase/Isom"/>
</dbReference>
<dbReference type="Pfam" id="PF21621">
    <property type="entry name" value="MPI_cupin_dom"/>
    <property type="match status" value="1"/>
</dbReference>
<dbReference type="AlphaFoldDB" id="A0A2X4PWS9"/>
<keyword evidence="10" id="KW-1185">Reference proteome</keyword>
<keyword evidence="2 5" id="KW-0862">Zinc</keyword>
<feature type="binding site" evidence="5">
    <location>
        <position position="186"/>
    </location>
    <ligand>
        <name>Zn(2+)</name>
        <dbReference type="ChEBI" id="CHEBI:29105"/>
    </ligand>
</feature>
<evidence type="ECO:0000259" key="8">
    <source>
        <dbReference type="Pfam" id="PF21621"/>
    </source>
</evidence>
<evidence type="ECO:0000256" key="2">
    <source>
        <dbReference type="ARBA" id="ARBA00022833"/>
    </source>
</evidence>
<feature type="active site" evidence="6">
    <location>
        <position position="206"/>
    </location>
</feature>
<dbReference type="InterPro" id="IPR014710">
    <property type="entry name" value="RmlC-like_jellyroll"/>
</dbReference>
<organism evidence="9 10">
    <name type="scientific">Porphyromonas crevioricanis</name>
    <dbReference type="NCBI Taxonomy" id="393921"/>
    <lineage>
        <taxon>Bacteria</taxon>
        <taxon>Pseudomonadati</taxon>
        <taxon>Bacteroidota</taxon>
        <taxon>Bacteroidia</taxon>
        <taxon>Bacteroidales</taxon>
        <taxon>Porphyromonadaceae</taxon>
        <taxon>Porphyromonas</taxon>
    </lineage>
</organism>
<dbReference type="InterPro" id="IPR049071">
    <property type="entry name" value="MPI_cupin_dom"/>
</dbReference>
<dbReference type="SUPFAM" id="SSF51182">
    <property type="entry name" value="RmlC-like cupins"/>
    <property type="match status" value="1"/>
</dbReference>
<feature type="domain" description="Phosphomannose isomerase type I catalytic" evidence="7">
    <location>
        <begin position="11"/>
        <end position="120"/>
    </location>
</feature>
<comment type="cofactor">
    <cofactor evidence="5">
        <name>Zn(2+)</name>
        <dbReference type="ChEBI" id="CHEBI:29105"/>
    </cofactor>
    <text evidence="5">Binds 1 zinc ion per subunit.</text>
</comment>
<feature type="domain" description="Mannose-6-phosphate isomerase cupin" evidence="8">
    <location>
        <begin position="256"/>
        <end position="326"/>
    </location>
</feature>
<feature type="binding site" evidence="5">
    <location>
        <position position="109"/>
    </location>
    <ligand>
        <name>Zn(2+)</name>
        <dbReference type="ChEBI" id="CHEBI:29105"/>
    </ligand>
</feature>
<protein>
    <recommendedName>
        <fullName evidence="3">Phosphohexomutase</fullName>
    </recommendedName>
    <alternativeName>
        <fullName evidence="4">Phosphomannose isomerase</fullName>
    </alternativeName>
</protein>
<dbReference type="InterPro" id="IPR014628">
    <property type="entry name" value="Man6P_isomerase_Firm_short"/>
</dbReference>
<dbReference type="GO" id="GO:0008270">
    <property type="term" value="F:zinc ion binding"/>
    <property type="evidence" value="ECO:0007669"/>
    <property type="project" value="InterPro"/>
</dbReference>